<sequence>MDRMKLFLAFPFIDFISSQDVVTSSHVLLFCSGLRSFLLTCTNQDQGLRFLIVAYTTFGNVDGMCLMAEYAMNVFSLNDGVIDKKHEKPTLHAIDTRALHHTYTDVTLETTTKLS</sequence>
<keyword evidence="2" id="KW-1185">Reference proteome</keyword>
<evidence type="ECO:0000313" key="2">
    <source>
        <dbReference type="Proteomes" id="UP001196413"/>
    </source>
</evidence>
<comment type="caution">
    <text evidence="1">The sequence shown here is derived from an EMBL/GenBank/DDBJ whole genome shotgun (WGS) entry which is preliminary data.</text>
</comment>
<protein>
    <submittedName>
        <fullName evidence="1">Uncharacterized protein</fullName>
    </submittedName>
</protein>
<name>A0AAD5MS92_PARTN</name>
<gene>
    <name evidence="1" type="ORF">KIN20_005079</name>
</gene>
<organism evidence="1 2">
    <name type="scientific">Parelaphostrongylus tenuis</name>
    <name type="common">Meningeal worm</name>
    <dbReference type="NCBI Taxonomy" id="148309"/>
    <lineage>
        <taxon>Eukaryota</taxon>
        <taxon>Metazoa</taxon>
        <taxon>Ecdysozoa</taxon>
        <taxon>Nematoda</taxon>
        <taxon>Chromadorea</taxon>
        <taxon>Rhabditida</taxon>
        <taxon>Rhabditina</taxon>
        <taxon>Rhabditomorpha</taxon>
        <taxon>Strongyloidea</taxon>
        <taxon>Metastrongylidae</taxon>
        <taxon>Parelaphostrongylus</taxon>
    </lineage>
</organism>
<reference evidence="1" key="1">
    <citation type="submission" date="2021-06" db="EMBL/GenBank/DDBJ databases">
        <title>Parelaphostrongylus tenuis whole genome reference sequence.</title>
        <authorList>
            <person name="Garwood T.J."/>
            <person name="Larsen P.A."/>
            <person name="Fountain-Jones N.M."/>
            <person name="Garbe J.R."/>
            <person name="Macchietto M.G."/>
            <person name="Kania S.A."/>
            <person name="Gerhold R.W."/>
            <person name="Richards J.E."/>
            <person name="Wolf T.M."/>
        </authorList>
    </citation>
    <scope>NUCLEOTIDE SEQUENCE</scope>
    <source>
        <strain evidence="1">MNPRO001-30</strain>
        <tissue evidence="1">Meninges</tissue>
    </source>
</reference>
<accession>A0AAD5MS92</accession>
<dbReference type="Proteomes" id="UP001196413">
    <property type="component" value="Unassembled WGS sequence"/>
</dbReference>
<dbReference type="AlphaFoldDB" id="A0AAD5MS92"/>
<proteinExistence type="predicted"/>
<evidence type="ECO:0000313" key="1">
    <source>
        <dbReference type="EMBL" id="KAJ1349499.1"/>
    </source>
</evidence>
<dbReference type="EMBL" id="JAHQIW010000673">
    <property type="protein sequence ID" value="KAJ1349499.1"/>
    <property type="molecule type" value="Genomic_DNA"/>
</dbReference>